<dbReference type="Proteomes" id="UP000297475">
    <property type="component" value="Unassembled WGS sequence"/>
</dbReference>
<evidence type="ECO:0000313" key="4">
    <source>
        <dbReference type="Proteomes" id="UP000297475"/>
    </source>
</evidence>
<sequence length="145" mass="16192">MFRKILVPIAITAEKAQTDRALEAAVGLSQQHQSELQVMTVLPGFGSPWVAGYFPKAEMEKIRDDVYQQLRQIVQDAVPDDLKVKLKVVDGTPYKRILDESERIGADLIVIPSHSHNAMERVLLGSVAARVVERSRVSVLVIRPH</sequence>
<dbReference type="PRINTS" id="PR01438">
    <property type="entry name" value="UNVRSLSTRESS"/>
</dbReference>
<dbReference type="CDD" id="cd00293">
    <property type="entry name" value="USP-like"/>
    <property type="match status" value="1"/>
</dbReference>
<dbReference type="AlphaFoldDB" id="A0A4Z0WDK6"/>
<dbReference type="EMBL" id="SRMF01000006">
    <property type="protein sequence ID" value="TGG92010.1"/>
    <property type="molecule type" value="Genomic_DNA"/>
</dbReference>
<dbReference type="SUPFAM" id="SSF52402">
    <property type="entry name" value="Adenine nucleotide alpha hydrolases-like"/>
    <property type="match status" value="1"/>
</dbReference>
<gene>
    <name evidence="3" type="ORF">E4656_14100</name>
</gene>
<dbReference type="InterPro" id="IPR006015">
    <property type="entry name" value="Universal_stress_UspA"/>
</dbReference>
<dbReference type="PANTHER" id="PTHR46268">
    <property type="entry name" value="STRESS RESPONSE PROTEIN NHAX"/>
    <property type="match status" value="1"/>
</dbReference>
<comment type="caution">
    <text evidence="3">The sequence shown here is derived from an EMBL/GenBank/DDBJ whole genome shotgun (WGS) entry which is preliminary data.</text>
</comment>
<evidence type="ECO:0000313" key="3">
    <source>
        <dbReference type="EMBL" id="TGG92010.1"/>
    </source>
</evidence>
<protein>
    <submittedName>
        <fullName evidence="3">Universal stress protein</fullName>
    </submittedName>
</protein>
<dbReference type="InterPro" id="IPR006016">
    <property type="entry name" value="UspA"/>
</dbReference>
<evidence type="ECO:0000256" key="1">
    <source>
        <dbReference type="ARBA" id="ARBA00008791"/>
    </source>
</evidence>
<accession>A0A4Z0WDK6</accession>
<evidence type="ECO:0000259" key="2">
    <source>
        <dbReference type="Pfam" id="PF00582"/>
    </source>
</evidence>
<dbReference type="InterPro" id="IPR014729">
    <property type="entry name" value="Rossmann-like_a/b/a_fold"/>
</dbReference>
<dbReference type="PANTHER" id="PTHR46268:SF6">
    <property type="entry name" value="UNIVERSAL STRESS PROTEIN UP12"/>
    <property type="match status" value="1"/>
</dbReference>
<dbReference type="OrthoDB" id="9792500at2"/>
<reference evidence="3 4" key="1">
    <citation type="submission" date="2019-04" db="EMBL/GenBank/DDBJ databases">
        <title>Natronospirillum operosus gen. nov., sp. nov., a haloalkaliphilic satellite isolated from decaying biomass of laboratory culture of cyanobacterium Geitlerinema sp. and proposal of Natronospirillaceae fam. nov. and Saccharospirillaceae fam. nov.</title>
        <authorList>
            <person name="Kevbrin V."/>
            <person name="Boltyanskaya Y."/>
            <person name="Koziaeva V."/>
            <person name="Grouzdev D.S."/>
            <person name="Park M."/>
            <person name="Cho J."/>
        </authorList>
    </citation>
    <scope>NUCLEOTIDE SEQUENCE [LARGE SCALE GENOMIC DNA]</scope>
    <source>
        <strain evidence="3 4">G-116</strain>
    </source>
</reference>
<name>A0A4Z0WDK6_9GAMM</name>
<keyword evidence="4" id="KW-1185">Reference proteome</keyword>
<feature type="domain" description="UspA" evidence="2">
    <location>
        <begin position="1"/>
        <end position="143"/>
    </location>
</feature>
<organism evidence="3 4">
    <name type="scientific">Natronospirillum operosum</name>
    <dbReference type="NCBI Taxonomy" id="2759953"/>
    <lineage>
        <taxon>Bacteria</taxon>
        <taxon>Pseudomonadati</taxon>
        <taxon>Pseudomonadota</taxon>
        <taxon>Gammaproteobacteria</taxon>
        <taxon>Oceanospirillales</taxon>
        <taxon>Natronospirillaceae</taxon>
        <taxon>Natronospirillum</taxon>
    </lineage>
</organism>
<proteinExistence type="inferred from homology"/>
<dbReference type="RefSeq" id="WP_135483939.1">
    <property type="nucleotide sequence ID" value="NZ_SRMF01000006.1"/>
</dbReference>
<dbReference type="Gene3D" id="3.40.50.620">
    <property type="entry name" value="HUPs"/>
    <property type="match status" value="1"/>
</dbReference>
<comment type="similarity">
    <text evidence="1">Belongs to the universal stress protein A family.</text>
</comment>
<dbReference type="Pfam" id="PF00582">
    <property type="entry name" value="Usp"/>
    <property type="match status" value="1"/>
</dbReference>